<protein>
    <recommendedName>
        <fullName evidence="1">Aldos-2-ulose dehydratase/isomerase (AUDH) Cupin domain-containing protein</fullName>
    </recommendedName>
</protein>
<evidence type="ECO:0000313" key="2">
    <source>
        <dbReference type="EMBL" id="KAL2841168.1"/>
    </source>
</evidence>
<dbReference type="Pfam" id="PF18637">
    <property type="entry name" value="AUDH_Cupin"/>
    <property type="match status" value="1"/>
</dbReference>
<keyword evidence="3" id="KW-1185">Reference proteome</keyword>
<dbReference type="Proteomes" id="UP001610446">
    <property type="component" value="Unassembled WGS sequence"/>
</dbReference>
<comment type="caution">
    <text evidence="2">The sequence shown here is derived from an EMBL/GenBank/DDBJ whole genome shotgun (WGS) entry which is preliminary data.</text>
</comment>
<evidence type="ECO:0000313" key="3">
    <source>
        <dbReference type="Proteomes" id="UP001610446"/>
    </source>
</evidence>
<dbReference type="EMBL" id="JBFXLU010000113">
    <property type="protein sequence ID" value="KAL2841168.1"/>
    <property type="molecule type" value="Genomic_DNA"/>
</dbReference>
<name>A0ABR4JQB5_9EURO</name>
<accession>A0ABR4JQB5</accession>
<reference evidence="2 3" key="1">
    <citation type="submission" date="2024-07" db="EMBL/GenBank/DDBJ databases">
        <title>Section-level genome sequencing and comparative genomics of Aspergillus sections Usti and Cavernicolus.</title>
        <authorList>
            <consortium name="Lawrence Berkeley National Laboratory"/>
            <person name="Nybo J.L."/>
            <person name="Vesth T.C."/>
            <person name="Theobald S."/>
            <person name="Frisvad J.C."/>
            <person name="Larsen T.O."/>
            <person name="Kjaerboelling I."/>
            <person name="Rothschild-Mancinelli K."/>
            <person name="Lyhne E.K."/>
            <person name="Kogle M.E."/>
            <person name="Barry K."/>
            <person name="Clum A."/>
            <person name="Na H."/>
            <person name="Ledsgaard L."/>
            <person name="Lin J."/>
            <person name="Lipzen A."/>
            <person name="Kuo A."/>
            <person name="Riley R."/>
            <person name="Mondo S."/>
            <person name="Labutti K."/>
            <person name="Haridas S."/>
            <person name="Pangalinan J."/>
            <person name="Salamov A.A."/>
            <person name="Simmons B.A."/>
            <person name="Magnuson J.K."/>
            <person name="Chen J."/>
            <person name="Drula E."/>
            <person name="Henrissat B."/>
            <person name="Wiebenga A."/>
            <person name="Lubbers R.J."/>
            <person name="Gomes A.C."/>
            <person name="Makela M.R."/>
            <person name="Stajich J."/>
            <person name="Grigoriev I.V."/>
            <person name="Mortensen U.H."/>
            <person name="De Vries R.P."/>
            <person name="Baker S.E."/>
            <person name="Andersen M.R."/>
        </authorList>
    </citation>
    <scope>NUCLEOTIDE SEQUENCE [LARGE SCALE GENOMIC DNA]</scope>
    <source>
        <strain evidence="2 3">CBS 123904</strain>
    </source>
</reference>
<dbReference type="Gene3D" id="2.60.120.990">
    <property type="match status" value="1"/>
</dbReference>
<gene>
    <name evidence="2" type="ORF">BJY01DRAFT_236502</name>
</gene>
<organism evidence="2 3">
    <name type="scientific">Aspergillus pseudoustus</name>
    <dbReference type="NCBI Taxonomy" id="1810923"/>
    <lineage>
        <taxon>Eukaryota</taxon>
        <taxon>Fungi</taxon>
        <taxon>Dikarya</taxon>
        <taxon>Ascomycota</taxon>
        <taxon>Pezizomycotina</taxon>
        <taxon>Eurotiomycetes</taxon>
        <taxon>Eurotiomycetidae</taxon>
        <taxon>Eurotiales</taxon>
        <taxon>Aspergillaceae</taxon>
        <taxon>Aspergillus</taxon>
        <taxon>Aspergillus subgen. Nidulantes</taxon>
    </lineage>
</organism>
<sequence length="274" mass="30476">MIYLPRPEHVKSRLTRSLIDVVNYSISVEVYPRDHNVPLEDKDGIKVISGSSKEAIDGGKDLRCRPLGGAPFPEKNTLERRGVLTTDERLGAINLRLVHQKSTPHRWKRASDVPVITTFDLSHQGIQFPSLAFIKVQDLSWGGAFKGIMNKNLCHIQFWTAGPNVHAEYHNHNDNAFKELHTCLTQGTPKNGDNNIGVMCASKPLTCDSIIPVESLSIDENSFPPPPKKVVHCGLNPLKEHGRIWHEDATGNAVSYPRHEWAAGDGGKSKYINV</sequence>
<dbReference type="InterPro" id="IPR040887">
    <property type="entry name" value="AUDH_Cupin"/>
</dbReference>
<evidence type="ECO:0000259" key="1">
    <source>
        <dbReference type="Pfam" id="PF18637"/>
    </source>
</evidence>
<proteinExistence type="predicted"/>
<feature type="domain" description="Aldos-2-ulose dehydratase/isomerase (AUDH) Cupin" evidence="1">
    <location>
        <begin position="1"/>
        <end position="270"/>
    </location>
</feature>